<keyword evidence="3" id="KW-1185">Reference proteome</keyword>
<reference evidence="3" key="1">
    <citation type="submission" date="2016-06" db="EMBL/GenBank/DDBJ databases">
        <authorList>
            <person name="Varghese N."/>
            <person name="Submissions Spin"/>
        </authorList>
    </citation>
    <scope>NUCLEOTIDE SEQUENCE [LARGE SCALE GENOMIC DNA]</scope>
    <source>
        <strain evidence="3">DSM 45160</strain>
    </source>
</reference>
<sequence>MSHRTEHTLTVAAPPRVLYDLAADVTRWPAIFAPTVYVHHLERSESAERFQLWALVGGEVATWTSRRSLDAAGLRIGFTQERSQAPIASMSGEWIFRAAAGGGTEIVLVHEFTAVGDDPGSVRWITEALDRNSPVELAALARIGTIGHPVEDVVFTFADRVPVDGAAADAYEFVNRADQWPQRLPHVARVVLREVSPGTQDMEMDTVTEDGATHTTRSVRICTPVERIVYKQLVPPRLLLGHSGRWLFTDDGGGATVTAEHTVAIDPDRVREVLGAGATLADARDFVRSALGGNSRTTLAHAGSYAAARR</sequence>
<evidence type="ECO:0000313" key="3">
    <source>
        <dbReference type="Proteomes" id="UP000198224"/>
    </source>
</evidence>
<organism evidence="2 3">
    <name type="scientific">Micromonospora chokoriensis</name>
    <dbReference type="NCBI Taxonomy" id="356851"/>
    <lineage>
        <taxon>Bacteria</taxon>
        <taxon>Bacillati</taxon>
        <taxon>Actinomycetota</taxon>
        <taxon>Actinomycetes</taxon>
        <taxon>Micromonosporales</taxon>
        <taxon>Micromonosporaceae</taxon>
        <taxon>Micromonospora</taxon>
    </lineage>
</organism>
<dbReference type="SUPFAM" id="SSF55961">
    <property type="entry name" value="Bet v1-like"/>
    <property type="match status" value="2"/>
</dbReference>
<evidence type="ECO:0000259" key="1">
    <source>
        <dbReference type="Pfam" id="PF03364"/>
    </source>
</evidence>
<dbReference type="Gene3D" id="3.30.530.20">
    <property type="match status" value="2"/>
</dbReference>
<dbReference type="Pfam" id="PF03364">
    <property type="entry name" value="Polyketide_cyc"/>
    <property type="match status" value="1"/>
</dbReference>
<evidence type="ECO:0000313" key="2">
    <source>
        <dbReference type="EMBL" id="SCF07679.1"/>
    </source>
</evidence>
<dbReference type="RefSeq" id="WP_088988929.1">
    <property type="nucleotide sequence ID" value="NZ_LT607409.1"/>
</dbReference>
<dbReference type="InterPro" id="IPR023393">
    <property type="entry name" value="START-like_dom_sf"/>
</dbReference>
<name>A0A1C4XGJ1_9ACTN</name>
<dbReference type="CDD" id="cd08861">
    <property type="entry name" value="OtcD1_ARO-CYC_like"/>
    <property type="match status" value="2"/>
</dbReference>
<dbReference type="AlphaFoldDB" id="A0A1C4XGJ1"/>
<proteinExistence type="predicted"/>
<gene>
    <name evidence="2" type="ORF">GA0070612_3584</name>
</gene>
<accession>A0A1C4XGJ1</accession>
<protein>
    <submittedName>
        <fullName evidence="2">Aromatase</fullName>
    </submittedName>
</protein>
<dbReference type="Proteomes" id="UP000198224">
    <property type="component" value="Chromosome I"/>
</dbReference>
<dbReference type="InterPro" id="IPR005031">
    <property type="entry name" value="COQ10_START"/>
</dbReference>
<dbReference type="EMBL" id="LT607409">
    <property type="protein sequence ID" value="SCF07679.1"/>
    <property type="molecule type" value="Genomic_DNA"/>
</dbReference>
<feature type="domain" description="Coenzyme Q-binding protein COQ10 START" evidence="1">
    <location>
        <begin position="11"/>
        <end position="114"/>
    </location>
</feature>